<proteinExistence type="predicted"/>
<dbReference type="Proteomes" id="UP001164746">
    <property type="component" value="Chromosome 3"/>
</dbReference>
<evidence type="ECO:0000313" key="2">
    <source>
        <dbReference type="Proteomes" id="UP001164746"/>
    </source>
</evidence>
<reference evidence="1" key="1">
    <citation type="submission" date="2022-11" db="EMBL/GenBank/DDBJ databases">
        <title>Centuries of genome instability and evolution in soft-shell clam transmissible cancer (bioRxiv).</title>
        <authorList>
            <person name="Hart S.F.M."/>
            <person name="Yonemitsu M.A."/>
            <person name="Giersch R.M."/>
            <person name="Beal B.F."/>
            <person name="Arriagada G."/>
            <person name="Davis B.W."/>
            <person name="Ostrander E.A."/>
            <person name="Goff S.P."/>
            <person name="Metzger M.J."/>
        </authorList>
    </citation>
    <scope>NUCLEOTIDE SEQUENCE</scope>
    <source>
        <strain evidence="1">MELC-2E11</strain>
        <tissue evidence="1">Siphon/mantle</tissue>
    </source>
</reference>
<gene>
    <name evidence="1" type="ORF">MAR_022746</name>
</gene>
<accession>A0ABY7DMI4</accession>
<keyword evidence="2" id="KW-1185">Reference proteome</keyword>
<name>A0ABY7DMI4_MYAAR</name>
<protein>
    <submittedName>
        <fullName evidence="1">Uncharacterized protein</fullName>
    </submittedName>
</protein>
<sequence length="66" mass="7537">MSCDKRGYITLSLSAPRGSEVQHPRALFLLAERSVHGKTDSLRTRRPANLEAILIFGYQQHTWKIN</sequence>
<evidence type="ECO:0000313" key="1">
    <source>
        <dbReference type="EMBL" id="WAQ98373.1"/>
    </source>
</evidence>
<dbReference type="EMBL" id="CP111014">
    <property type="protein sequence ID" value="WAQ98373.1"/>
    <property type="molecule type" value="Genomic_DNA"/>
</dbReference>
<organism evidence="1 2">
    <name type="scientific">Mya arenaria</name>
    <name type="common">Soft-shell clam</name>
    <dbReference type="NCBI Taxonomy" id="6604"/>
    <lineage>
        <taxon>Eukaryota</taxon>
        <taxon>Metazoa</taxon>
        <taxon>Spiralia</taxon>
        <taxon>Lophotrochozoa</taxon>
        <taxon>Mollusca</taxon>
        <taxon>Bivalvia</taxon>
        <taxon>Autobranchia</taxon>
        <taxon>Heteroconchia</taxon>
        <taxon>Euheterodonta</taxon>
        <taxon>Imparidentia</taxon>
        <taxon>Neoheterodontei</taxon>
        <taxon>Myida</taxon>
        <taxon>Myoidea</taxon>
        <taxon>Myidae</taxon>
        <taxon>Mya</taxon>
    </lineage>
</organism>